<accession>A0A098E8X0</accession>
<sequence>MIVVNTDYIQGKEITETLGLVKGSMVKAKWFGKDILAGLRNLVGGEVKEYTELLTEAREDALERMIKEAEKLNADAVINVRLSTSAISDMASEMLAYGTAVKIKSKF</sequence>
<dbReference type="SUPFAM" id="SSF117782">
    <property type="entry name" value="YbjQ-like"/>
    <property type="match status" value="1"/>
</dbReference>
<protein>
    <submittedName>
        <fullName evidence="2">Uncharacterized protein</fullName>
    </submittedName>
</protein>
<dbReference type="PANTHER" id="PTHR34068">
    <property type="entry name" value="UPF0145 PROTEIN YBJQ"/>
    <property type="match status" value="1"/>
</dbReference>
<dbReference type="PANTHER" id="PTHR34068:SF2">
    <property type="entry name" value="UPF0145 PROTEIN SCO3412"/>
    <property type="match status" value="1"/>
</dbReference>
<dbReference type="HAMAP" id="MF_00338">
    <property type="entry name" value="UPF0145"/>
    <property type="match status" value="1"/>
</dbReference>
<dbReference type="Pfam" id="PF01906">
    <property type="entry name" value="YbjQ_1"/>
    <property type="match status" value="1"/>
</dbReference>
<evidence type="ECO:0000313" key="2">
    <source>
        <dbReference type="EMBL" id="CEG11956.1"/>
    </source>
</evidence>
<organism evidence="2">
    <name type="scientific">groundwater metagenome</name>
    <dbReference type="NCBI Taxonomy" id="717931"/>
    <lineage>
        <taxon>unclassified sequences</taxon>
        <taxon>metagenomes</taxon>
        <taxon>ecological metagenomes</taxon>
    </lineage>
</organism>
<comment type="similarity">
    <text evidence="1">Belongs to the UPF0145 family.</text>
</comment>
<gene>
    <name evidence="2" type="ORF">MSIBF_A1810009</name>
</gene>
<dbReference type="InterPro" id="IPR035439">
    <property type="entry name" value="UPF0145_dom_sf"/>
</dbReference>
<name>A0A098E8X0_9ZZZZ</name>
<dbReference type="EMBL" id="CCXY01000092">
    <property type="protein sequence ID" value="CEG11956.1"/>
    <property type="molecule type" value="Genomic_DNA"/>
</dbReference>
<dbReference type="AlphaFoldDB" id="A0A098E8X0"/>
<evidence type="ECO:0000256" key="1">
    <source>
        <dbReference type="ARBA" id="ARBA00010751"/>
    </source>
</evidence>
<reference evidence="2" key="1">
    <citation type="submission" date="2014-09" db="EMBL/GenBank/DDBJ databases">
        <authorList>
            <person name="Probst J Alexander"/>
        </authorList>
    </citation>
    <scope>NUCLEOTIDE SEQUENCE</scope>
</reference>
<dbReference type="Gene3D" id="3.30.110.70">
    <property type="entry name" value="Hypothetical protein apc22750. Chain B"/>
    <property type="match status" value="1"/>
</dbReference>
<proteinExistence type="inferred from homology"/>
<dbReference type="InterPro" id="IPR002765">
    <property type="entry name" value="UPF0145_YbjQ-like"/>
</dbReference>